<name>A0A380FX62_9STAP</name>
<dbReference type="AlphaFoldDB" id="A0A380FX62"/>
<dbReference type="EMBL" id="SRLS01000005">
    <property type="protein sequence ID" value="TGE18151.1"/>
    <property type="molecule type" value="Genomic_DNA"/>
</dbReference>
<accession>A0A380FX62</accession>
<organism evidence="2 4">
    <name type="scientific">Staphylococcus petrasii</name>
    <dbReference type="NCBI Taxonomy" id="1276936"/>
    <lineage>
        <taxon>Bacteria</taxon>
        <taxon>Bacillati</taxon>
        <taxon>Bacillota</taxon>
        <taxon>Bacilli</taxon>
        <taxon>Bacillales</taxon>
        <taxon>Staphylococcaceae</taxon>
        <taxon>Staphylococcus</taxon>
    </lineage>
</organism>
<evidence type="ECO:0000313" key="5">
    <source>
        <dbReference type="Proteomes" id="UP000297598"/>
    </source>
</evidence>
<keyword evidence="2" id="KW-0808">Transferase</keyword>
<dbReference type="GO" id="GO:0008168">
    <property type="term" value="F:methyltransferase activity"/>
    <property type="evidence" value="ECO:0007669"/>
    <property type="project" value="UniProtKB-KW"/>
</dbReference>
<evidence type="ECO:0000313" key="3">
    <source>
        <dbReference type="EMBL" id="TGE18151.1"/>
    </source>
</evidence>
<keyword evidence="2" id="KW-0489">Methyltransferase</keyword>
<dbReference type="OrthoDB" id="9791837at2"/>
<keyword evidence="5" id="KW-1185">Reference proteome</keyword>
<dbReference type="CDD" id="cd02440">
    <property type="entry name" value="AdoMet_MTases"/>
    <property type="match status" value="1"/>
</dbReference>
<feature type="domain" description="Methyltransferase" evidence="1">
    <location>
        <begin position="78"/>
        <end position="163"/>
    </location>
</feature>
<dbReference type="Proteomes" id="UP000254047">
    <property type="component" value="Unassembled WGS sequence"/>
</dbReference>
<dbReference type="SUPFAM" id="SSF53335">
    <property type="entry name" value="S-adenosyl-L-methionine-dependent methyltransferases"/>
    <property type="match status" value="1"/>
</dbReference>
<proteinExistence type="predicted"/>
<evidence type="ECO:0000313" key="2">
    <source>
        <dbReference type="EMBL" id="SUM42897.1"/>
    </source>
</evidence>
<gene>
    <name evidence="3" type="ORF">BJR09_04275</name>
    <name evidence="2" type="ORF">NCTC13830_00421</name>
</gene>
<dbReference type="InterPro" id="IPR041698">
    <property type="entry name" value="Methyltransf_25"/>
</dbReference>
<sequence>MQKDIFSNQFWEEAWKNDENTQDKRMKRAGLGDPHAPGFEKWAENFNKNSFTEESQKRTKRIMDWVEKQTGSFSNLSILDIGAASGVFSIPFAKESAKVTSLEPSPILHDMLKDNAKHYGVKVATINQSFEDMSVEDLGTHDLVFASMCPAVTTWEAVKKAIDIAQKYVYVSLIAGPKENSIVDEVVAFLGVESQEMTADMYYLLQLLYFNDYTYETLIERHTQHNDKSIDDVMQQLPQWLKEVEVELDEQQLTSVEQYLRDKYGDNVPVVTGGKFGKVLIHV</sequence>
<dbReference type="InterPro" id="IPR029063">
    <property type="entry name" value="SAM-dependent_MTases_sf"/>
</dbReference>
<keyword evidence="2" id="KW-0830">Ubiquinone</keyword>
<evidence type="ECO:0000313" key="4">
    <source>
        <dbReference type="Proteomes" id="UP000254047"/>
    </source>
</evidence>
<dbReference type="EMBL" id="UHDO01000001">
    <property type="protein sequence ID" value="SUM42897.1"/>
    <property type="molecule type" value="Genomic_DNA"/>
</dbReference>
<reference evidence="2 4" key="1">
    <citation type="submission" date="2018-06" db="EMBL/GenBank/DDBJ databases">
        <authorList>
            <consortium name="Pathogen Informatics"/>
            <person name="Doyle S."/>
        </authorList>
    </citation>
    <scope>NUCLEOTIDE SEQUENCE [LARGE SCALE GENOMIC DNA]</scope>
    <source>
        <strain evidence="2 4">NCTC13830</strain>
    </source>
</reference>
<dbReference type="Pfam" id="PF13649">
    <property type="entry name" value="Methyltransf_25"/>
    <property type="match status" value="1"/>
</dbReference>
<protein>
    <submittedName>
        <fullName evidence="2">Bifunctional 3-demethylubiquinone-9 3-methyltransferase/ 2-octaprenyl-6-hydroxy phenol methylase</fullName>
    </submittedName>
    <submittedName>
        <fullName evidence="3">Class I SAM-dependent methyltransferase</fullName>
    </submittedName>
</protein>
<dbReference type="RefSeq" id="WP_103298854.1">
    <property type="nucleotide sequence ID" value="NZ_PPQT01000125.1"/>
</dbReference>
<evidence type="ECO:0000259" key="1">
    <source>
        <dbReference type="Pfam" id="PF13649"/>
    </source>
</evidence>
<dbReference type="Gene3D" id="3.40.50.150">
    <property type="entry name" value="Vaccinia Virus protein VP39"/>
    <property type="match status" value="1"/>
</dbReference>
<reference evidence="3 5" key="2">
    <citation type="submission" date="2019-04" db="EMBL/GenBank/DDBJ databases">
        <title>Genomic characterization of Staphylococcus petrasii strains.</title>
        <authorList>
            <person name="Vrbovska V."/>
            <person name="Kovarovic V."/>
            <person name="Maslanova I."/>
            <person name="Indrakova A."/>
            <person name="Petras P."/>
            <person name="Sedo O."/>
            <person name="Svec P."/>
            <person name="Fisarova L."/>
            <person name="Sedlacek I."/>
            <person name="Doskar J."/>
            <person name="Pantucek R."/>
        </authorList>
    </citation>
    <scope>NUCLEOTIDE SEQUENCE [LARGE SCALE GENOMIC DNA]</scope>
    <source>
        <strain evidence="3 5">P5404</strain>
    </source>
</reference>
<dbReference type="GO" id="GO:0032259">
    <property type="term" value="P:methylation"/>
    <property type="evidence" value="ECO:0007669"/>
    <property type="project" value="UniProtKB-KW"/>
</dbReference>
<dbReference type="Proteomes" id="UP000297598">
    <property type="component" value="Unassembled WGS sequence"/>
</dbReference>